<organism evidence="1 2">
    <name type="scientific">Diplogelasinospora grovesii</name>
    <dbReference type="NCBI Taxonomy" id="303347"/>
    <lineage>
        <taxon>Eukaryota</taxon>
        <taxon>Fungi</taxon>
        <taxon>Dikarya</taxon>
        <taxon>Ascomycota</taxon>
        <taxon>Pezizomycotina</taxon>
        <taxon>Sordariomycetes</taxon>
        <taxon>Sordariomycetidae</taxon>
        <taxon>Sordariales</taxon>
        <taxon>Diplogelasinosporaceae</taxon>
        <taxon>Diplogelasinospora</taxon>
    </lineage>
</organism>
<dbReference type="AlphaFoldDB" id="A0AAN6S8Q5"/>
<evidence type="ECO:0000313" key="1">
    <source>
        <dbReference type="EMBL" id="KAK3944629.1"/>
    </source>
</evidence>
<keyword evidence="2" id="KW-1185">Reference proteome</keyword>
<dbReference type="GO" id="GO:0005975">
    <property type="term" value="P:carbohydrate metabolic process"/>
    <property type="evidence" value="ECO:0007669"/>
    <property type="project" value="InterPro"/>
</dbReference>
<accession>A0AAN6S8Q5</accession>
<gene>
    <name evidence="1" type="ORF">QBC46DRAFT_456028</name>
</gene>
<dbReference type="Pfam" id="PF03663">
    <property type="entry name" value="Glyco_hydro_76"/>
    <property type="match status" value="1"/>
</dbReference>
<dbReference type="PANTHER" id="PTHR47791">
    <property type="entry name" value="MEIOTICALLY UP-REGULATED GENE 191 PROTEIN"/>
    <property type="match status" value="1"/>
</dbReference>
<dbReference type="InterPro" id="IPR008928">
    <property type="entry name" value="6-hairpin_glycosidase_sf"/>
</dbReference>
<dbReference type="Proteomes" id="UP001303473">
    <property type="component" value="Unassembled WGS sequence"/>
</dbReference>
<evidence type="ECO:0000313" key="2">
    <source>
        <dbReference type="Proteomes" id="UP001303473"/>
    </source>
</evidence>
<keyword evidence="1" id="KW-0378">Hydrolase</keyword>
<reference evidence="2" key="1">
    <citation type="journal article" date="2023" name="Mol. Phylogenet. Evol.">
        <title>Genome-scale phylogeny and comparative genomics of the fungal order Sordariales.</title>
        <authorList>
            <person name="Hensen N."/>
            <person name="Bonometti L."/>
            <person name="Westerberg I."/>
            <person name="Brannstrom I.O."/>
            <person name="Guillou S."/>
            <person name="Cros-Aarteil S."/>
            <person name="Calhoun S."/>
            <person name="Haridas S."/>
            <person name="Kuo A."/>
            <person name="Mondo S."/>
            <person name="Pangilinan J."/>
            <person name="Riley R."/>
            <person name="LaButti K."/>
            <person name="Andreopoulos B."/>
            <person name="Lipzen A."/>
            <person name="Chen C."/>
            <person name="Yan M."/>
            <person name="Daum C."/>
            <person name="Ng V."/>
            <person name="Clum A."/>
            <person name="Steindorff A."/>
            <person name="Ohm R.A."/>
            <person name="Martin F."/>
            <person name="Silar P."/>
            <person name="Natvig D.O."/>
            <person name="Lalanne C."/>
            <person name="Gautier V."/>
            <person name="Ament-Velasquez S.L."/>
            <person name="Kruys A."/>
            <person name="Hutchinson M.I."/>
            <person name="Powell A.J."/>
            <person name="Barry K."/>
            <person name="Miller A.N."/>
            <person name="Grigoriev I.V."/>
            <person name="Debuchy R."/>
            <person name="Gladieux P."/>
            <person name="Hiltunen Thoren M."/>
            <person name="Johannesson H."/>
        </authorList>
    </citation>
    <scope>NUCLEOTIDE SEQUENCE [LARGE SCALE GENOMIC DNA]</scope>
    <source>
        <strain evidence="2">CBS 340.73</strain>
    </source>
</reference>
<name>A0AAN6S8Q5_9PEZI</name>
<dbReference type="EMBL" id="MU853758">
    <property type="protein sequence ID" value="KAK3944629.1"/>
    <property type="molecule type" value="Genomic_DNA"/>
</dbReference>
<dbReference type="PANTHER" id="PTHR47791:SF3">
    <property type="entry name" value="MEIOTICALLY UP-REGULATED GENE 191 PROTEIN"/>
    <property type="match status" value="1"/>
</dbReference>
<comment type="caution">
    <text evidence="1">The sequence shown here is derived from an EMBL/GenBank/DDBJ whole genome shotgun (WGS) entry which is preliminary data.</text>
</comment>
<dbReference type="InterPro" id="IPR005198">
    <property type="entry name" value="Glyco_hydro_76"/>
</dbReference>
<dbReference type="GO" id="GO:0016787">
    <property type="term" value="F:hydrolase activity"/>
    <property type="evidence" value="ECO:0007669"/>
    <property type="project" value="UniProtKB-KW"/>
</dbReference>
<proteinExistence type="predicted"/>
<protein>
    <submittedName>
        <fullName evidence="1">Glycosyl hydrolase</fullName>
    </submittedName>
</protein>
<dbReference type="SUPFAM" id="SSF48208">
    <property type="entry name" value="Six-hairpin glycosidases"/>
    <property type="match status" value="1"/>
</dbReference>
<dbReference type="Gene3D" id="1.50.10.20">
    <property type="match status" value="1"/>
</dbReference>
<dbReference type="InterPro" id="IPR053169">
    <property type="entry name" value="MUG_Protein"/>
</dbReference>
<sequence>MNLYYNQTDGRWSTADAWWVSGNALQDVLDYMYKTGSAEYMDKAAHTIEIQRAPLNWWPQGGGDFRADSTDDTGWWALALLRMYDITQDASYLNISMEDEAYMYSYWNQTPCGGGIIWDIRTLSYKNAISNELYISLAAALHNRIPGDTEYLAKAETAWGWFKNSGMINSQNLINDGLSQTTDANNGDAAVCVNNGQPTWTYNQGVILGGLTELYRATNNESYIQEARLIADAVINSPTLSPDGILTDPCEVAAGGGGCDGDAQMFKGIFARNLAGMYSVLGQGDQVQYRQYLEQNAQTAYAEDRNATDFYDVSWGGPFAGSSIAKQASAVSLLVALI</sequence>